<evidence type="ECO:0000256" key="1">
    <source>
        <dbReference type="ARBA" id="ARBA00006056"/>
    </source>
</evidence>
<dbReference type="Gene3D" id="1.10.1530.10">
    <property type="match status" value="1"/>
</dbReference>
<gene>
    <name evidence="3" type="ORF">CEY11_00015</name>
</gene>
<keyword evidence="4" id="KW-1185">Reference proteome</keyword>
<dbReference type="InterPro" id="IPR036111">
    <property type="entry name" value="Mal/L-sulfo/L-lacto_DH-like_sf"/>
</dbReference>
<organism evidence="3 4">
    <name type="scientific">Candidimonas nitroreducens</name>
    <dbReference type="NCBI Taxonomy" id="683354"/>
    <lineage>
        <taxon>Bacteria</taxon>
        <taxon>Pseudomonadati</taxon>
        <taxon>Pseudomonadota</taxon>
        <taxon>Betaproteobacteria</taxon>
        <taxon>Burkholderiales</taxon>
        <taxon>Alcaligenaceae</taxon>
        <taxon>Candidimonas</taxon>
    </lineage>
</organism>
<dbReference type="PANTHER" id="PTHR11091">
    <property type="entry name" value="OXIDOREDUCTASE-RELATED"/>
    <property type="match status" value="1"/>
</dbReference>
<dbReference type="InterPro" id="IPR043144">
    <property type="entry name" value="Mal/L-sulf/L-lact_DH-like_ah"/>
</dbReference>
<evidence type="ECO:0000256" key="2">
    <source>
        <dbReference type="ARBA" id="ARBA00023002"/>
    </source>
</evidence>
<dbReference type="GO" id="GO:0016491">
    <property type="term" value="F:oxidoreductase activity"/>
    <property type="evidence" value="ECO:0007669"/>
    <property type="project" value="UniProtKB-KW"/>
</dbReference>
<evidence type="ECO:0000313" key="3">
    <source>
        <dbReference type="EMBL" id="OWT66174.1"/>
    </source>
</evidence>
<dbReference type="RefSeq" id="WP_088601302.1">
    <property type="nucleotide sequence ID" value="NZ_NJIH01000001.1"/>
</dbReference>
<keyword evidence="2" id="KW-0560">Oxidoreductase</keyword>
<dbReference type="Proteomes" id="UP000214603">
    <property type="component" value="Unassembled WGS sequence"/>
</dbReference>
<sequence length="363" mass="38628">MPIRDYARFPVVSVVSVLRRLFICEGLDADKARSVSEALVRADMMGHHSHGVALVPWYMQALTSGQMARQGEPAVLSDRGACIAWQGNRLPGAWLLDLASDLLIERSAQFGVVTLTIAGAHHTGALAVYLPRFTERGLMPIISCSGPAAQGVAPYGGRQGVFTPNPLACGIPSTDDPILIDISASITTTNRARQLTQAGELFPAEWVLDAQGCPTRDPAALTSGGGTLLPVGGLDHGHKGYAMALLVEALTQGLSGLGRHTAPTGVLMNVFLQVIDPGAFGGADAFKEEMSWLRRSCRDNPPRPGVERVRVPGEHGLAEMRRAQEQGVLLPAAALSGLGPYLNKHELQWPDCVEAGSARRVEQ</sequence>
<dbReference type="PANTHER" id="PTHR11091:SF0">
    <property type="entry name" value="MALATE DEHYDROGENASE"/>
    <property type="match status" value="1"/>
</dbReference>
<evidence type="ECO:0000313" key="4">
    <source>
        <dbReference type="Proteomes" id="UP000214603"/>
    </source>
</evidence>
<dbReference type="OrthoDB" id="924592at2"/>
<proteinExistence type="inferred from homology"/>
<comment type="similarity">
    <text evidence="1">Belongs to the LDH2/MDH2 oxidoreductase family.</text>
</comment>
<comment type="caution">
    <text evidence="3">The sequence shown here is derived from an EMBL/GenBank/DDBJ whole genome shotgun (WGS) entry which is preliminary data.</text>
</comment>
<reference evidence="4" key="1">
    <citation type="submission" date="2017-06" db="EMBL/GenBank/DDBJ databases">
        <title>Herbaspirillum phytohormonus sp. nov., isolated from the root nodule of Robinia pseudoacacia in lead-zinc mine.</title>
        <authorList>
            <person name="Fan M."/>
            <person name="Lin Y."/>
        </authorList>
    </citation>
    <scope>NUCLEOTIDE SEQUENCE [LARGE SCALE GENOMIC DNA]</scope>
    <source>
        <strain evidence="4">SC-089</strain>
    </source>
</reference>
<name>A0A225MYH6_9BURK</name>
<dbReference type="AlphaFoldDB" id="A0A225MYH6"/>
<dbReference type="SUPFAM" id="SSF89733">
    <property type="entry name" value="L-sulfolactate dehydrogenase-like"/>
    <property type="match status" value="1"/>
</dbReference>
<protein>
    <submittedName>
        <fullName evidence="3">Lactate dehydrogenase</fullName>
    </submittedName>
</protein>
<dbReference type="InterPro" id="IPR003767">
    <property type="entry name" value="Malate/L-lactate_DH-like"/>
</dbReference>
<dbReference type="Pfam" id="PF02615">
    <property type="entry name" value="Ldh_2"/>
    <property type="match status" value="1"/>
</dbReference>
<dbReference type="EMBL" id="NJIH01000001">
    <property type="protein sequence ID" value="OWT66174.1"/>
    <property type="molecule type" value="Genomic_DNA"/>
</dbReference>
<accession>A0A225MYH6</accession>
<dbReference type="Gene3D" id="3.30.1370.60">
    <property type="entry name" value="Hypothetical oxidoreductase yiak, domain 2"/>
    <property type="match status" value="1"/>
</dbReference>
<dbReference type="InterPro" id="IPR043143">
    <property type="entry name" value="Mal/L-sulf/L-lact_DH-like_NADP"/>
</dbReference>